<keyword evidence="7" id="KW-1185">Reference proteome</keyword>
<dbReference type="GO" id="GO:0022857">
    <property type="term" value="F:transmembrane transporter activity"/>
    <property type="evidence" value="ECO:0007669"/>
    <property type="project" value="InterPro"/>
</dbReference>
<keyword evidence="5" id="KW-0472">Membrane</keyword>
<evidence type="ECO:0000256" key="4">
    <source>
        <dbReference type="ARBA" id="ARBA00022597"/>
    </source>
</evidence>
<feature type="transmembrane region" description="Helical" evidence="5">
    <location>
        <begin position="333"/>
        <end position="351"/>
    </location>
</feature>
<feature type="transmembrane region" description="Helical" evidence="5">
    <location>
        <begin position="209"/>
        <end position="234"/>
    </location>
</feature>
<gene>
    <name evidence="6" type="ORF">EV192_110353</name>
</gene>
<evidence type="ECO:0000256" key="2">
    <source>
        <dbReference type="ARBA" id="ARBA00022448"/>
    </source>
</evidence>
<evidence type="ECO:0000256" key="1">
    <source>
        <dbReference type="ARBA" id="ARBA00004651"/>
    </source>
</evidence>
<dbReference type="CDD" id="cd17471">
    <property type="entry name" value="MFS_Set"/>
    <property type="match status" value="1"/>
</dbReference>
<protein>
    <submittedName>
        <fullName evidence="6">SET family sugar efflux transporter-like MFS transporter</fullName>
    </submittedName>
</protein>
<feature type="transmembrane region" description="Helical" evidence="5">
    <location>
        <begin position="12"/>
        <end position="37"/>
    </location>
</feature>
<feature type="transmembrane region" description="Helical" evidence="5">
    <location>
        <begin position="275"/>
        <end position="294"/>
    </location>
</feature>
<dbReference type="EMBL" id="SLWS01000010">
    <property type="protein sequence ID" value="TCO53761.1"/>
    <property type="molecule type" value="Genomic_DNA"/>
</dbReference>
<keyword evidence="4" id="KW-0762">Sugar transport</keyword>
<dbReference type="AlphaFoldDB" id="A0A4R2J4R7"/>
<comment type="subcellular location">
    <subcellularLocation>
        <location evidence="1">Cell membrane</location>
        <topology evidence="1">Multi-pass membrane protein</topology>
    </subcellularLocation>
</comment>
<comment type="caution">
    <text evidence="6">The sequence shown here is derived from an EMBL/GenBank/DDBJ whole genome shotgun (WGS) entry which is preliminary data.</text>
</comment>
<keyword evidence="2" id="KW-0813">Transport</keyword>
<dbReference type="SUPFAM" id="SSF103473">
    <property type="entry name" value="MFS general substrate transporter"/>
    <property type="match status" value="1"/>
</dbReference>
<dbReference type="InterPro" id="IPR011701">
    <property type="entry name" value="MFS"/>
</dbReference>
<keyword evidence="5" id="KW-0812">Transmembrane</keyword>
<feature type="transmembrane region" description="Helical" evidence="5">
    <location>
        <begin position="162"/>
        <end position="188"/>
    </location>
</feature>
<dbReference type="InterPro" id="IPR036259">
    <property type="entry name" value="MFS_trans_sf"/>
</dbReference>
<dbReference type="GO" id="GO:0005886">
    <property type="term" value="C:plasma membrane"/>
    <property type="evidence" value="ECO:0007669"/>
    <property type="project" value="UniProtKB-SubCell"/>
</dbReference>
<evidence type="ECO:0000313" key="6">
    <source>
        <dbReference type="EMBL" id="TCO53761.1"/>
    </source>
</evidence>
<evidence type="ECO:0000256" key="5">
    <source>
        <dbReference type="SAM" id="Phobius"/>
    </source>
</evidence>
<organism evidence="6 7">
    <name type="scientific">Actinocrispum wychmicini</name>
    <dbReference type="NCBI Taxonomy" id="1213861"/>
    <lineage>
        <taxon>Bacteria</taxon>
        <taxon>Bacillati</taxon>
        <taxon>Actinomycetota</taxon>
        <taxon>Actinomycetes</taxon>
        <taxon>Pseudonocardiales</taxon>
        <taxon>Pseudonocardiaceae</taxon>
        <taxon>Actinocrispum</taxon>
    </lineage>
</organism>
<dbReference type="PANTHER" id="PTHR23535">
    <property type="entry name" value="SUGAR EFFLUX TRANSPORTER A-RELATED"/>
    <property type="match status" value="1"/>
</dbReference>
<feature type="transmembrane region" description="Helical" evidence="5">
    <location>
        <begin position="246"/>
        <end position="268"/>
    </location>
</feature>
<feature type="transmembrane region" description="Helical" evidence="5">
    <location>
        <begin position="104"/>
        <end position="126"/>
    </location>
</feature>
<sequence>MTVAREAVPWRSMVPLASVSVVVGVSGALALPFTSLFLTAEVGVSSVELGAFLLVAALAGLVGSTLLGRLSDSRAVRRNLLVIGAAAGTVGFGLYAVLRSYWALLAVACTLVAVATSLLSQMFAYARQSAERANPVKAPLIISSLRTMLSIAWVGGPPLAALLIQVGGYTALYGATALLYATAALIAARLPELGLTAKETAVVPRRPQITLATGAFVLVNGAIALCVSGLPLYVTDTLHGTPGDAGLVLGLCAALEIPLMLWFGVLAVKADQHRLVCLGAAVALLYEGVMLATSDIWQVAAAQLLHAVVISAVGGVGISYFQSLAPDRPGFATTLYTNTLTVGSMIAGPLLGLAKQLGYRDVYLMALGMSAAGVALLLGVRSPKRTVRPGQPSAAG</sequence>
<evidence type="ECO:0000256" key="3">
    <source>
        <dbReference type="ARBA" id="ARBA00022475"/>
    </source>
</evidence>
<dbReference type="Proteomes" id="UP000295680">
    <property type="component" value="Unassembled WGS sequence"/>
</dbReference>
<feature type="transmembrane region" description="Helical" evidence="5">
    <location>
        <begin position="300"/>
        <end position="321"/>
    </location>
</feature>
<dbReference type="PANTHER" id="PTHR23535:SF2">
    <property type="entry name" value="SUGAR EFFLUX TRANSPORTER A-RELATED"/>
    <property type="match status" value="1"/>
</dbReference>
<keyword evidence="5" id="KW-1133">Transmembrane helix</keyword>
<proteinExistence type="predicted"/>
<feature type="transmembrane region" description="Helical" evidence="5">
    <location>
        <begin position="138"/>
        <end position="156"/>
    </location>
</feature>
<evidence type="ECO:0000313" key="7">
    <source>
        <dbReference type="Proteomes" id="UP000295680"/>
    </source>
</evidence>
<dbReference type="RefSeq" id="WP_243727357.1">
    <property type="nucleotide sequence ID" value="NZ_SLWS01000010.1"/>
</dbReference>
<feature type="transmembrane region" description="Helical" evidence="5">
    <location>
        <begin position="363"/>
        <end position="380"/>
    </location>
</feature>
<dbReference type="Gene3D" id="1.20.1250.20">
    <property type="entry name" value="MFS general substrate transporter like domains"/>
    <property type="match status" value="2"/>
</dbReference>
<dbReference type="Pfam" id="PF07690">
    <property type="entry name" value="MFS_1"/>
    <property type="match status" value="1"/>
</dbReference>
<reference evidence="6 7" key="1">
    <citation type="submission" date="2019-03" db="EMBL/GenBank/DDBJ databases">
        <title>Genomic Encyclopedia of Type Strains, Phase IV (KMG-IV): sequencing the most valuable type-strain genomes for metagenomic binning, comparative biology and taxonomic classification.</title>
        <authorList>
            <person name="Goeker M."/>
        </authorList>
    </citation>
    <scope>NUCLEOTIDE SEQUENCE [LARGE SCALE GENOMIC DNA]</scope>
    <source>
        <strain evidence="6 7">DSM 45934</strain>
    </source>
</reference>
<keyword evidence="3" id="KW-1003">Cell membrane</keyword>
<name>A0A4R2J4R7_9PSEU</name>
<feature type="transmembrane region" description="Helical" evidence="5">
    <location>
        <begin position="80"/>
        <end position="98"/>
    </location>
</feature>
<feature type="transmembrane region" description="Helical" evidence="5">
    <location>
        <begin position="49"/>
        <end position="68"/>
    </location>
</feature>
<accession>A0A4R2J4R7</accession>